<organism evidence="1 2">
    <name type="scientific">Trichinella pseudospiralis</name>
    <name type="common">Parasitic roundworm</name>
    <dbReference type="NCBI Taxonomy" id="6337"/>
    <lineage>
        <taxon>Eukaryota</taxon>
        <taxon>Metazoa</taxon>
        <taxon>Ecdysozoa</taxon>
        <taxon>Nematoda</taxon>
        <taxon>Enoplea</taxon>
        <taxon>Dorylaimia</taxon>
        <taxon>Trichinellida</taxon>
        <taxon>Trichinellidae</taxon>
        <taxon>Trichinella</taxon>
    </lineage>
</organism>
<name>A0A0V1G622_TRIPS</name>
<accession>A0A0V1G622</accession>
<dbReference type="AlphaFoldDB" id="A0A0V1G622"/>
<gene>
    <name evidence="1" type="ORF">T4D_17018</name>
</gene>
<sequence>MFALNSFANSLLADNVVNEKPTLAADQSTIFTYFFMQTYQIMHATTTKQYCTGIILESIIHAKAPILGTNNKAHGWICIELLELQTFHVYALDLIY</sequence>
<evidence type="ECO:0000313" key="2">
    <source>
        <dbReference type="Proteomes" id="UP000054995"/>
    </source>
</evidence>
<protein>
    <submittedName>
        <fullName evidence="1">Uncharacterized protein</fullName>
    </submittedName>
</protein>
<comment type="caution">
    <text evidence="1">The sequence shown here is derived from an EMBL/GenBank/DDBJ whole genome shotgun (WGS) entry which is preliminary data.</text>
</comment>
<keyword evidence="2" id="KW-1185">Reference proteome</keyword>
<reference evidence="1 2" key="1">
    <citation type="submission" date="2015-01" db="EMBL/GenBank/DDBJ databases">
        <title>Evolution of Trichinella species and genotypes.</title>
        <authorList>
            <person name="Korhonen P.K."/>
            <person name="Edoardo P."/>
            <person name="Giuseppe L.R."/>
            <person name="Gasser R.B."/>
        </authorList>
    </citation>
    <scope>NUCLEOTIDE SEQUENCE [LARGE SCALE GENOMIC DNA]</scope>
    <source>
        <strain evidence="1">ISS470</strain>
    </source>
</reference>
<dbReference type="OrthoDB" id="10511634at2759"/>
<evidence type="ECO:0000313" key="1">
    <source>
        <dbReference type="EMBL" id="KRY93732.1"/>
    </source>
</evidence>
<proteinExistence type="predicted"/>
<dbReference type="Proteomes" id="UP000054995">
    <property type="component" value="Unassembled WGS sequence"/>
</dbReference>
<dbReference type="EMBL" id="JYDT01000001">
    <property type="protein sequence ID" value="KRY93732.1"/>
    <property type="molecule type" value="Genomic_DNA"/>
</dbReference>